<organism evidence="1 2">
    <name type="scientific">Belliella calami</name>
    <dbReference type="NCBI Taxonomy" id="2923436"/>
    <lineage>
        <taxon>Bacteria</taxon>
        <taxon>Pseudomonadati</taxon>
        <taxon>Bacteroidota</taxon>
        <taxon>Cytophagia</taxon>
        <taxon>Cytophagales</taxon>
        <taxon>Cyclobacteriaceae</taxon>
        <taxon>Belliella</taxon>
    </lineage>
</organism>
<evidence type="ECO:0000313" key="2">
    <source>
        <dbReference type="Proteomes" id="UP001165488"/>
    </source>
</evidence>
<dbReference type="Proteomes" id="UP001165488">
    <property type="component" value="Unassembled WGS sequence"/>
</dbReference>
<evidence type="ECO:0008006" key="3">
    <source>
        <dbReference type="Google" id="ProtNLM"/>
    </source>
</evidence>
<accession>A0ABS9UQY6</accession>
<protein>
    <recommendedName>
        <fullName evidence="3">Bacteriocin-type signal sequence</fullName>
    </recommendedName>
</protein>
<dbReference type="EMBL" id="JAKZGS010000011">
    <property type="protein sequence ID" value="MCH7399036.1"/>
    <property type="molecule type" value="Genomic_DNA"/>
</dbReference>
<gene>
    <name evidence="1" type="ORF">MM236_13610</name>
</gene>
<reference evidence="1" key="1">
    <citation type="submission" date="2022-03" db="EMBL/GenBank/DDBJ databases">
        <title>De novo assembled genomes of Belliella spp. (Cyclobacteriaceae) strains.</title>
        <authorList>
            <person name="Szabo A."/>
            <person name="Korponai K."/>
            <person name="Felfoldi T."/>
        </authorList>
    </citation>
    <scope>NUCLEOTIDE SEQUENCE</scope>
    <source>
        <strain evidence="1">DSM 107340</strain>
    </source>
</reference>
<keyword evidence="2" id="KW-1185">Reference proteome</keyword>
<name>A0ABS9UQY6_9BACT</name>
<sequence length="60" mass="6652">MENLKELSLADLREYGGGNTVLKLTQNGVLVENLIEFGTGIGETFGDAFTRARSWLIYTK</sequence>
<dbReference type="RefSeq" id="WP_241275538.1">
    <property type="nucleotide sequence ID" value="NZ_JAKZGS010000011.1"/>
</dbReference>
<proteinExistence type="predicted"/>
<evidence type="ECO:0000313" key="1">
    <source>
        <dbReference type="EMBL" id="MCH7399036.1"/>
    </source>
</evidence>
<comment type="caution">
    <text evidence="1">The sequence shown here is derived from an EMBL/GenBank/DDBJ whole genome shotgun (WGS) entry which is preliminary data.</text>
</comment>